<dbReference type="InterPro" id="IPR013762">
    <property type="entry name" value="Integrase-like_cat_sf"/>
</dbReference>
<dbReference type="AlphaFoldDB" id="T0JQF9"/>
<feature type="domain" description="Tyr recombinase" evidence="5">
    <location>
        <begin position="203"/>
        <end position="373"/>
    </location>
</feature>
<dbReference type="PATRIC" id="fig|1172190.3.peg.1532"/>
<dbReference type="Gene3D" id="1.10.150.130">
    <property type="match status" value="1"/>
</dbReference>
<evidence type="ECO:0000256" key="2">
    <source>
        <dbReference type="ARBA" id="ARBA00022908"/>
    </source>
</evidence>
<dbReference type="SUPFAM" id="SSF56349">
    <property type="entry name" value="DNA breaking-rejoining enzymes"/>
    <property type="match status" value="1"/>
</dbReference>
<protein>
    <recommendedName>
        <fullName evidence="5">Tyr recombinase domain-containing protein</fullName>
    </recommendedName>
</protein>
<name>T0JQF9_9BACT</name>
<dbReference type="GO" id="GO:0015074">
    <property type="term" value="P:DNA integration"/>
    <property type="evidence" value="ECO:0007669"/>
    <property type="project" value="UniProtKB-KW"/>
</dbReference>
<evidence type="ECO:0000256" key="3">
    <source>
        <dbReference type="ARBA" id="ARBA00023125"/>
    </source>
</evidence>
<evidence type="ECO:0000313" key="7">
    <source>
        <dbReference type="Proteomes" id="UP000015520"/>
    </source>
</evidence>
<dbReference type="InterPro" id="IPR004107">
    <property type="entry name" value="Integrase_SAM-like_N"/>
</dbReference>
<dbReference type="Pfam" id="PF00589">
    <property type="entry name" value="Phage_integrase"/>
    <property type="match status" value="1"/>
</dbReference>
<dbReference type="Pfam" id="PF14659">
    <property type="entry name" value="Phage_int_SAM_3"/>
    <property type="match status" value="1"/>
</dbReference>
<dbReference type="InterPro" id="IPR002104">
    <property type="entry name" value="Integrase_catalytic"/>
</dbReference>
<dbReference type="InterPro" id="IPR050808">
    <property type="entry name" value="Phage_Integrase"/>
</dbReference>
<keyword evidence="2" id="KW-0229">DNA integration</keyword>
<gene>
    <name evidence="6" type="ORF">M947_07935</name>
</gene>
<evidence type="ECO:0000256" key="4">
    <source>
        <dbReference type="ARBA" id="ARBA00023172"/>
    </source>
</evidence>
<dbReference type="GO" id="GO:0003677">
    <property type="term" value="F:DNA binding"/>
    <property type="evidence" value="ECO:0007669"/>
    <property type="project" value="UniProtKB-KW"/>
</dbReference>
<keyword evidence="3" id="KW-0238">DNA-binding</keyword>
<evidence type="ECO:0000313" key="6">
    <source>
        <dbReference type="EMBL" id="EQB39082.1"/>
    </source>
</evidence>
<comment type="caution">
    <text evidence="6">The sequence shown here is derived from an EMBL/GenBank/DDBJ whole genome shotgun (WGS) entry which is preliminary data.</text>
</comment>
<dbReference type="CDD" id="cd00796">
    <property type="entry name" value="INT_Rci_Hp1_C"/>
    <property type="match status" value="1"/>
</dbReference>
<reference evidence="6 7" key="1">
    <citation type="submission" date="2013-07" db="EMBL/GenBank/DDBJ databases">
        <title>Sulfurimonas hongkongensis AST-10 Genome Sequencing.</title>
        <authorList>
            <person name="Cai L."/>
            <person name="Zhang T."/>
        </authorList>
    </citation>
    <scope>NUCLEOTIDE SEQUENCE [LARGE SCALE GENOMIC DNA]</scope>
    <source>
        <strain evidence="6 7">AST-10</strain>
    </source>
</reference>
<comment type="similarity">
    <text evidence="1">Belongs to the 'phage' integrase family.</text>
</comment>
<sequence>MPKVNITSRFIAKVEPPQTKTKEVYYDIKLSGFSLEVRQTGRKTFYFSYSKNAKRTSRKIGCADILSANEAREIIVLLKKEHIQDNVTSIMVEKSDSLTIVNFFHDFYLPYIQKHIKSYAANESIFRNHILPTLGSTTMQNVKKVDLMKLHSEMLSKKKLQPATANKLLVFLSQAYTLAYEYELLQAPYNPVTGIKHFQENNERERFLTKAETKRLISAVNVSENLHLKYIIPMLLLSGARRGEVLKAQWSHFDETQMLWTIPITKNGKKRVLPITQELHSLLKQIPKESKYLFPSKVTNKPYITIYNSWNTARKKAGLPEVRMHDLRHTYASALVNAKRSLYEVQVLLGHKTAKMTQRYAHLSNESLHSAASCAARLF</sequence>
<keyword evidence="4" id="KW-0233">DNA recombination</keyword>
<proteinExistence type="inferred from homology"/>
<accession>T0JQF9</accession>
<dbReference type="Proteomes" id="UP000015520">
    <property type="component" value="Unassembled WGS sequence"/>
</dbReference>
<dbReference type="EMBL" id="AUPZ01000010">
    <property type="protein sequence ID" value="EQB39082.1"/>
    <property type="molecule type" value="Genomic_DNA"/>
</dbReference>
<dbReference type="InterPro" id="IPR010998">
    <property type="entry name" value="Integrase_recombinase_N"/>
</dbReference>
<dbReference type="eggNOG" id="COG0582">
    <property type="taxonomic scope" value="Bacteria"/>
</dbReference>
<evidence type="ECO:0000259" key="5">
    <source>
        <dbReference type="PROSITE" id="PS51898"/>
    </source>
</evidence>
<dbReference type="RefSeq" id="WP_021287843.1">
    <property type="nucleotide sequence ID" value="NZ_AUPZ01000010.1"/>
</dbReference>
<dbReference type="Gene3D" id="1.10.443.10">
    <property type="entry name" value="Intergrase catalytic core"/>
    <property type="match status" value="1"/>
</dbReference>
<evidence type="ECO:0000256" key="1">
    <source>
        <dbReference type="ARBA" id="ARBA00008857"/>
    </source>
</evidence>
<dbReference type="InterPro" id="IPR011010">
    <property type="entry name" value="DNA_brk_join_enz"/>
</dbReference>
<keyword evidence="7" id="KW-1185">Reference proteome</keyword>
<dbReference type="InterPro" id="IPR038488">
    <property type="entry name" value="Integrase_DNA-bd_sf"/>
</dbReference>
<dbReference type="PANTHER" id="PTHR30629:SF2">
    <property type="entry name" value="PROPHAGE INTEGRASE INTS-RELATED"/>
    <property type="match status" value="1"/>
</dbReference>
<dbReference type="PROSITE" id="PS51898">
    <property type="entry name" value="TYR_RECOMBINASE"/>
    <property type="match status" value="1"/>
</dbReference>
<dbReference type="STRING" id="1172190.M947_07935"/>
<dbReference type="GO" id="GO:0006310">
    <property type="term" value="P:DNA recombination"/>
    <property type="evidence" value="ECO:0007669"/>
    <property type="project" value="UniProtKB-KW"/>
</dbReference>
<dbReference type="Gene3D" id="3.30.160.390">
    <property type="entry name" value="Integrase, DNA-binding domain"/>
    <property type="match status" value="1"/>
</dbReference>
<dbReference type="OrthoDB" id="9789256at2"/>
<dbReference type="PANTHER" id="PTHR30629">
    <property type="entry name" value="PROPHAGE INTEGRASE"/>
    <property type="match status" value="1"/>
</dbReference>
<organism evidence="6 7">
    <name type="scientific">Sulfurimonas hongkongensis</name>
    <dbReference type="NCBI Taxonomy" id="1172190"/>
    <lineage>
        <taxon>Bacteria</taxon>
        <taxon>Pseudomonadati</taxon>
        <taxon>Campylobacterota</taxon>
        <taxon>Epsilonproteobacteria</taxon>
        <taxon>Campylobacterales</taxon>
        <taxon>Sulfurimonadaceae</taxon>
        <taxon>Sulfurimonas</taxon>
    </lineage>
</organism>